<evidence type="ECO:0000256" key="2">
    <source>
        <dbReference type="ARBA" id="ARBA00022491"/>
    </source>
</evidence>
<dbReference type="PRINTS" id="PR00726">
    <property type="entry name" value="LEXASERPTASE"/>
</dbReference>
<dbReference type="InterPro" id="IPR036388">
    <property type="entry name" value="WH-like_DNA-bd_sf"/>
</dbReference>
<keyword evidence="8 12" id="KW-0238">DNA-binding</keyword>
<dbReference type="InterPro" id="IPR036390">
    <property type="entry name" value="WH_DNA-bd_sf"/>
</dbReference>
<feature type="site" description="Cleavage; by autolysis" evidence="12">
    <location>
        <begin position="94"/>
        <end position="95"/>
    </location>
</feature>
<feature type="active site" description="For autocatalytic cleavage activity" evidence="12">
    <location>
        <position position="129"/>
    </location>
</feature>
<dbReference type="InterPro" id="IPR036286">
    <property type="entry name" value="LexA/Signal_pep-like_sf"/>
</dbReference>
<dbReference type="GO" id="GO:0003677">
    <property type="term" value="F:DNA binding"/>
    <property type="evidence" value="ECO:0007669"/>
    <property type="project" value="UniProtKB-UniRule"/>
</dbReference>
<evidence type="ECO:0000256" key="7">
    <source>
        <dbReference type="ARBA" id="ARBA00023015"/>
    </source>
</evidence>
<name>A0A1G2BCU0_9BACT</name>
<keyword evidence="7 12" id="KW-0805">Transcription regulation</keyword>
<dbReference type="GO" id="GO:0009432">
    <property type="term" value="P:SOS response"/>
    <property type="evidence" value="ECO:0007669"/>
    <property type="project" value="UniProtKB-UniRule"/>
</dbReference>
<evidence type="ECO:0000256" key="4">
    <source>
        <dbReference type="ARBA" id="ARBA00022763"/>
    </source>
</evidence>
<keyword evidence="2 12" id="KW-0678">Repressor</keyword>
<comment type="similarity">
    <text evidence="1 12 13">Belongs to the peptidase S24 family.</text>
</comment>
<evidence type="ECO:0000256" key="6">
    <source>
        <dbReference type="ARBA" id="ARBA00022813"/>
    </source>
</evidence>
<comment type="catalytic activity">
    <reaction evidence="12">
        <text>Hydrolysis of Ala-|-Gly bond in repressor LexA.</text>
        <dbReference type="EC" id="3.4.21.88"/>
    </reaction>
</comment>
<protein>
    <recommendedName>
        <fullName evidence="12">LexA repressor</fullName>
        <ecNumber evidence="12">3.4.21.88</ecNumber>
    </recommendedName>
</protein>
<dbReference type="HAMAP" id="MF_00015">
    <property type="entry name" value="LexA"/>
    <property type="match status" value="1"/>
</dbReference>
<keyword evidence="3 12" id="KW-0235">DNA replication</keyword>
<evidence type="ECO:0000256" key="3">
    <source>
        <dbReference type="ARBA" id="ARBA00022705"/>
    </source>
</evidence>
<comment type="caution">
    <text evidence="16">The sequence shown here is derived from an EMBL/GenBank/DDBJ whole genome shotgun (WGS) entry which is preliminary data.</text>
</comment>
<dbReference type="GO" id="GO:0006508">
    <property type="term" value="P:proteolysis"/>
    <property type="evidence" value="ECO:0007669"/>
    <property type="project" value="InterPro"/>
</dbReference>
<reference evidence="16 17" key="1">
    <citation type="journal article" date="2016" name="Nat. Commun.">
        <title>Thousands of microbial genomes shed light on interconnected biogeochemical processes in an aquifer system.</title>
        <authorList>
            <person name="Anantharaman K."/>
            <person name="Brown C.T."/>
            <person name="Hug L.A."/>
            <person name="Sharon I."/>
            <person name="Castelle C.J."/>
            <person name="Probst A.J."/>
            <person name="Thomas B.C."/>
            <person name="Singh A."/>
            <person name="Wilkins M.J."/>
            <person name="Karaoz U."/>
            <person name="Brodie E.L."/>
            <person name="Williams K.H."/>
            <person name="Hubbard S.S."/>
            <person name="Banfield J.F."/>
        </authorList>
    </citation>
    <scope>NUCLEOTIDE SEQUENCE [LARGE SCALE GENOMIC DNA]</scope>
</reference>
<dbReference type="CDD" id="cd06529">
    <property type="entry name" value="S24_LexA-like"/>
    <property type="match status" value="1"/>
</dbReference>
<dbReference type="NCBIfam" id="TIGR00498">
    <property type="entry name" value="lexA"/>
    <property type="match status" value="1"/>
</dbReference>
<dbReference type="GO" id="GO:0006260">
    <property type="term" value="P:DNA replication"/>
    <property type="evidence" value="ECO:0007669"/>
    <property type="project" value="UniProtKB-UniRule"/>
</dbReference>
<dbReference type="EMBL" id="MHKI01000018">
    <property type="protein sequence ID" value="OGY86546.1"/>
    <property type="molecule type" value="Genomic_DNA"/>
</dbReference>
<dbReference type="InterPro" id="IPR015927">
    <property type="entry name" value="Peptidase_S24_S26A/B/C"/>
</dbReference>
<evidence type="ECO:0000256" key="1">
    <source>
        <dbReference type="ARBA" id="ARBA00007484"/>
    </source>
</evidence>
<dbReference type="Gene3D" id="2.10.109.10">
    <property type="entry name" value="Umud Fragment, subunit A"/>
    <property type="match status" value="1"/>
</dbReference>
<feature type="DNA-binding region" description="H-T-H motif" evidence="12">
    <location>
        <begin position="29"/>
        <end position="49"/>
    </location>
</feature>
<dbReference type="FunFam" id="2.10.109.10:FF:000001">
    <property type="entry name" value="LexA repressor"/>
    <property type="match status" value="1"/>
</dbReference>
<evidence type="ECO:0000313" key="16">
    <source>
        <dbReference type="EMBL" id="OGY86546.1"/>
    </source>
</evidence>
<evidence type="ECO:0000259" key="15">
    <source>
        <dbReference type="Pfam" id="PF01726"/>
    </source>
</evidence>
<dbReference type="AlphaFoldDB" id="A0A1G2BCU0"/>
<dbReference type="InterPro" id="IPR006197">
    <property type="entry name" value="Peptidase_S24_LexA"/>
</dbReference>
<evidence type="ECO:0000256" key="12">
    <source>
        <dbReference type="HAMAP-Rule" id="MF_00015"/>
    </source>
</evidence>
<dbReference type="Pfam" id="PF01726">
    <property type="entry name" value="LexA_DNA_bind"/>
    <property type="match status" value="1"/>
</dbReference>
<evidence type="ECO:0000256" key="13">
    <source>
        <dbReference type="RuleBase" id="RU003991"/>
    </source>
</evidence>
<evidence type="ECO:0000256" key="5">
    <source>
        <dbReference type="ARBA" id="ARBA00022801"/>
    </source>
</evidence>
<dbReference type="SUPFAM" id="SSF46785">
    <property type="entry name" value="Winged helix' DNA-binding domain"/>
    <property type="match status" value="1"/>
</dbReference>
<comment type="subunit">
    <text evidence="12">Homodimer.</text>
</comment>
<keyword evidence="4 12" id="KW-0227">DNA damage</keyword>
<keyword evidence="10 12" id="KW-0234">DNA repair</keyword>
<dbReference type="GO" id="GO:0004252">
    <property type="term" value="F:serine-type endopeptidase activity"/>
    <property type="evidence" value="ECO:0007669"/>
    <property type="project" value="UniProtKB-UniRule"/>
</dbReference>
<comment type="function">
    <text evidence="12">Represses a number of genes involved in the response to DNA damage (SOS response), including recA and lexA. In the presence of single-stranded DNA, RecA interacts with LexA causing an autocatalytic cleavage which disrupts the DNA-binding part of LexA, leading to derepression of the SOS regulon and eventually DNA repair.</text>
</comment>
<dbReference type="InterPro" id="IPR006200">
    <property type="entry name" value="LexA"/>
</dbReference>
<dbReference type="PANTHER" id="PTHR33516">
    <property type="entry name" value="LEXA REPRESSOR"/>
    <property type="match status" value="1"/>
</dbReference>
<dbReference type="Gene3D" id="1.10.10.10">
    <property type="entry name" value="Winged helix-like DNA-binding domain superfamily/Winged helix DNA-binding domain"/>
    <property type="match status" value="1"/>
</dbReference>
<dbReference type="GO" id="GO:0006281">
    <property type="term" value="P:DNA repair"/>
    <property type="evidence" value="ECO:0007669"/>
    <property type="project" value="UniProtKB-UniRule"/>
</dbReference>
<gene>
    <name evidence="12" type="primary">lexA</name>
    <name evidence="16" type="ORF">A2319_02150</name>
</gene>
<dbReference type="GO" id="GO:0045892">
    <property type="term" value="P:negative regulation of DNA-templated transcription"/>
    <property type="evidence" value="ECO:0007669"/>
    <property type="project" value="UniProtKB-UniRule"/>
</dbReference>
<evidence type="ECO:0000313" key="17">
    <source>
        <dbReference type="Proteomes" id="UP000176420"/>
    </source>
</evidence>
<dbReference type="InterPro" id="IPR039418">
    <property type="entry name" value="LexA-like"/>
</dbReference>
<dbReference type="Proteomes" id="UP000176420">
    <property type="component" value="Unassembled WGS sequence"/>
</dbReference>
<organism evidence="16 17">
    <name type="scientific">Candidatus Kerfeldbacteria bacterium RIFOXYB2_FULL_38_14</name>
    <dbReference type="NCBI Taxonomy" id="1798547"/>
    <lineage>
        <taxon>Bacteria</taxon>
        <taxon>Candidatus Kerfeldiibacteriota</taxon>
    </lineage>
</organism>
<dbReference type="Pfam" id="PF00717">
    <property type="entry name" value="Peptidase_S24"/>
    <property type="match status" value="1"/>
</dbReference>
<dbReference type="EC" id="3.4.21.88" evidence="12"/>
<evidence type="ECO:0000256" key="10">
    <source>
        <dbReference type="ARBA" id="ARBA00023204"/>
    </source>
</evidence>
<keyword evidence="11 12" id="KW-0742">SOS response</keyword>
<dbReference type="InterPro" id="IPR050077">
    <property type="entry name" value="LexA_repressor"/>
</dbReference>
<dbReference type="PANTHER" id="PTHR33516:SF2">
    <property type="entry name" value="LEXA REPRESSOR-RELATED"/>
    <property type="match status" value="1"/>
</dbReference>
<keyword evidence="9 12" id="KW-0804">Transcription</keyword>
<evidence type="ECO:0000256" key="11">
    <source>
        <dbReference type="ARBA" id="ARBA00023236"/>
    </source>
</evidence>
<proteinExistence type="inferred from homology"/>
<evidence type="ECO:0000259" key="14">
    <source>
        <dbReference type="Pfam" id="PF00717"/>
    </source>
</evidence>
<evidence type="ECO:0000256" key="9">
    <source>
        <dbReference type="ARBA" id="ARBA00023163"/>
    </source>
</evidence>
<dbReference type="InterPro" id="IPR006199">
    <property type="entry name" value="LexA_DNA-bd_dom"/>
</dbReference>
<feature type="domain" description="Peptidase S24/S26A/S26B/S26C" evidence="14">
    <location>
        <begin position="87"/>
        <end position="200"/>
    </location>
</feature>
<keyword evidence="5 12" id="KW-0378">Hydrolase</keyword>
<keyword evidence="6 12" id="KW-0068">Autocatalytic cleavage</keyword>
<feature type="active site" description="For autocatalytic cleavage activity" evidence="12">
    <location>
        <position position="167"/>
    </location>
</feature>
<accession>A0A1G2BCU0</accession>
<evidence type="ECO:0000256" key="8">
    <source>
        <dbReference type="ARBA" id="ARBA00023125"/>
    </source>
</evidence>
<dbReference type="SUPFAM" id="SSF51306">
    <property type="entry name" value="LexA/Signal peptidase"/>
    <property type="match status" value="1"/>
</dbReference>
<feature type="domain" description="LexA repressor DNA-binding" evidence="15">
    <location>
        <begin position="5"/>
        <end position="62"/>
    </location>
</feature>
<sequence>MSKILPKKKQLVLNFLKKFIIEHGYAPTLGDIAAHFKLSSNATVHEHLEYLEKHGFIKKTDGEIEVTPPSQKSFEEAYLEGSSFSLPIAGLITAGSPIEAVEDMSETLTVPASLAKRQDAYVLKVKGDSMIESFIDDGDFVIINKQEYANDGDIVVALLEDGTATLKEFHQERNYIRLQPRNPKYNPIKTKNVIIQGKVVGIIRQFN</sequence>